<dbReference type="Gene3D" id="3.30.365.10">
    <property type="entry name" value="Aldehyde oxidase/xanthine dehydrogenase, molybdopterin binding domain"/>
    <property type="match status" value="4"/>
</dbReference>
<evidence type="ECO:0000313" key="2">
    <source>
        <dbReference type="EMBL" id="MER5172915.1"/>
    </source>
</evidence>
<dbReference type="PANTHER" id="PTHR11908">
    <property type="entry name" value="XANTHINE DEHYDROGENASE"/>
    <property type="match status" value="1"/>
</dbReference>
<name>A0ABV1SJ40_9RHOB</name>
<feature type="domain" description="Aldehyde oxidase/xanthine dehydrogenase a/b hammerhead" evidence="1">
    <location>
        <begin position="37"/>
        <end position="142"/>
    </location>
</feature>
<dbReference type="EMBL" id="JAYWLC010000012">
    <property type="protein sequence ID" value="MER5172915.1"/>
    <property type="molecule type" value="Genomic_DNA"/>
</dbReference>
<dbReference type="PANTHER" id="PTHR11908:SF123">
    <property type="entry name" value="ALDEHYDE OXIDOREDUCTASE MOLYBDENUM-BINDING SUBUNIT PAOC"/>
    <property type="match status" value="1"/>
</dbReference>
<organism evidence="2 3">
    <name type="scientific">Thioclava kandeliae</name>
    <dbReference type="NCBI Taxonomy" id="3070818"/>
    <lineage>
        <taxon>Bacteria</taxon>
        <taxon>Pseudomonadati</taxon>
        <taxon>Pseudomonadota</taxon>
        <taxon>Alphaproteobacteria</taxon>
        <taxon>Rhodobacterales</taxon>
        <taxon>Paracoccaceae</taxon>
        <taxon>Thioclava</taxon>
    </lineage>
</organism>
<protein>
    <submittedName>
        <fullName evidence="2">Xanthine dehydrogenase family protein molybdopterin-binding subunit</fullName>
    </submittedName>
</protein>
<sequence length="732" mass="77567">MNDVFRMDKAQPRLLDEMQQGVLGKPLDRSEGALKVSGLATYAAEVKLPGRVDGVLVRATITKGKVTGIDESSIAHLPGILGVFHGPKFLRNPAQGMADEAPSQPDTRVDYYGQPVALVVAESFEQARDGALNLKISYEAEEVSVDPLDEACHAPDNDGAVIKGEIDKVMAAADAAVDLTFTTAGHVAAAMEPHAAVAEWKGEHVILHGSLQMLRFNRNELADSLGIDPKYVRVLSPYVGGGFGSKLGVGAEAVAACLAAKELGRPVRVVMTRQNVFDAVLHRTQTVQRLRFAADKSGKLLAIGHDDLVTNLSDEGFAEPCSQASQFLYGAETLHFLQTVAQVHRTPTGSVRAPGEAVGMVPFEAAFDELAEKLDMDPVELRLKNIPDADPVDGLAYSARSLAESLREGAKQFGWDQRQAPRSRMEGDWYIGMGVASAARKNLLVPSAARVILRGDGAVVETDMTDIGTGSYTILGQIAAEMLGLPMEKVEVRLGDTDLPGASGSGGSFGANSAGSAVFLAAKKLREEVAGKLGCDVADLTLKDGIARGGNLEKPLSELIESEISAEGAIEGGKTSEEFLSSGFGAHFVEVAVHRWTGETRVRRMLGVFGMGRILNEKTARSQAVGGMIWGVGTALNEELAHDPRTGHLVSRDLANYHVPSHADIPGKMDVVFLEERDDQANPIQTKGIGELGISGAGAAILNAIHNACGVRVYDVPATPDKIVAGLEALEG</sequence>
<dbReference type="InterPro" id="IPR037165">
    <property type="entry name" value="AldOxase/xan_DH_Mopterin-bd_sf"/>
</dbReference>
<gene>
    <name evidence="2" type="ORF">VSX56_14145</name>
</gene>
<dbReference type="Pfam" id="PF02738">
    <property type="entry name" value="MoCoBD_1"/>
    <property type="match status" value="1"/>
</dbReference>
<evidence type="ECO:0000313" key="3">
    <source>
        <dbReference type="Proteomes" id="UP001438953"/>
    </source>
</evidence>
<dbReference type="SUPFAM" id="SSF54665">
    <property type="entry name" value="CO dehydrogenase molybdoprotein N-domain-like"/>
    <property type="match status" value="1"/>
</dbReference>
<comment type="caution">
    <text evidence="2">The sequence shown here is derived from an EMBL/GenBank/DDBJ whole genome shotgun (WGS) entry which is preliminary data.</text>
</comment>
<dbReference type="Proteomes" id="UP001438953">
    <property type="component" value="Unassembled WGS sequence"/>
</dbReference>
<dbReference type="Gene3D" id="3.90.1170.50">
    <property type="entry name" value="Aldehyde oxidase/xanthine dehydrogenase, a/b hammerhead"/>
    <property type="match status" value="1"/>
</dbReference>
<reference evidence="2 3" key="1">
    <citation type="submission" date="2024-06" db="EMBL/GenBank/DDBJ databases">
        <title>Thioclava kandeliae sp. nov. from a rhizosphere soil sample of Kandelia candel in a mangrove.</title>
        <authorList>
            <person name="Mu T."/>
        </authorList>
    </citation>
    <scope>NUCLEOTIDE SEQUENCE [LARGE SCALE GENOMIC DNA]</scope>
    <source>
        <strain evidence="2 3">CPCC 100088</strain>
    </source>
</reference>
<dbReference type="Pfam" id="PF01315">
    <property type="entry name" value="Ald_Xan_dh_C"/>
    <property type="match status" value="1"/>
</dbReference>
<keyword evidence="3" id="KW-1185">Reference proteome</keyword>
<dbReference type="SMART" id="SM01008">
    <property type="entry name" value="Ald_Xan_dh_C"/>
    <property type="match status" value="1"/>
</dbReference>
<dbReference type="InterPro" id="IPR016208">
    <property type="entry name" value="Ald_Oxase/xanthine_DH-like"/>
</dbReference>
<dbReference type="InterPro" id="IPR000674">
    <property type="entry name" value="Ald_Oxase/Xan_DH_a/b"/>
</dbReference>
<dbReference type="InterPro" id="IPR008274">
    <property type="entry name" value="AldOxase/xan_DH_MoCoBD1"/>
</dbReference>
<accession>A0ABV1SJ40</accession>
<dbReference type="RefSeq" id="WP_350938018.1">
    <property type="nucleotide sequence ID" value="NZ_JAYWLC010000012.1"/>
</dbReference>
<dbReference type="InterPro" id="IPR036856">
    <property type="entry name" value="Ald_Oxase/Xan_DH_a/b_sf"/>
</dbReference>
<dbReference type="SUPFAM" id="SSF56003">
    <property type="entry name" value="Molybdenum cofactor-binding domain"/>
    <property type="match status" value="1"/>
</dbReference>
<evidence type="ECO:0000259" key="1">
    <source>
        <dbReference type="SMART" id="SM01008"/>
    </source>
</evidence>
<dbReference type="Pfam" id="PF20256">
    <property type="entry name" value="MoCoBD_2"/>
    <property type="match status" value="1"/>
</dbReference>
<dbReference type="InterPro" id="IPR046867">
    <property type="entry name" value="AldOxase/xan_DH_MoCoBD2"/>
</dbReference>
<proteinExistence type="predicted"/>